<dbReference type="SUPFAM" id="SSF53850">
    <property type="entry name" value="Periplasmic binding protein-like II"/>
    <property type="match status" value="1"/>
</dbReference>
<name>A0ABT6N7D3_9SPHN</name>
<proteinExistence type="predicted"/>
<dbReference type="PANTHER" id="PTHR30570:SF1">
    <property type="entry name" value="PHOSPHATE-BINDING PROTEIN PSTS"/>
    <property type="match status" value="1"/>
</dbReference>
<evidence type="ECO:0000259" key="3">
    <source>
        <dbReference type="Pfam" id="PF12849"/>
    </source>
</evidence>
<dbReference type="Gene3D" id="3.40.190.10">
    <property type="entry name" value="Periplasmic binding protein-like II"/>
    <property type="match status" value="2"/>
</dbReference>
<evidence type="ECO:0000256" key="2">
    <source>
        <dbReference type="SAM" id="SignalP"/>
    </source>
</evidence>
<dbReference type="RefSeq" id="WP_281046363.1">
    <property type="nucleotide sequence ID" value="NZ_JARYGZ010000005.1"/>
</dbReference>
<reference evidence="4" key="1">
    <citation type="submission" date="2023-04" db="EMBL/GenBank/DDBJ databases">
        <title>Sphingomonas sp. MAHUQ-71 isolated from rice field.</title>
        <authorList>
            <person name="Huq M.A."/>
        </authorList>
    </citation>
    <scope>NUCLEOTIDE SEQUENCE</scope>
    <source>
        <strain evidence="4">MAHUQ-71</strain>
    </source>
</reference>
<dbReference type="Pfam" id="PF12849">
    <property type="entry name" value="PBP_like_2"/>
    <property type="match status" value="1"/>
</dbReference>
<sequence length="305" mass="32280">MRRLALLALLPLAACSKAPTGAAPHQIHIAGSSAGYLLSTEVAERLMREDPDVLAPLVRAGGTGEGIARFCDRDNPTRPDILITTRKMTADEQARCAANGSTDIEQKPIGTTAVVLVEAKGAPTFSDLSRFDIAKALTSNAKTWANVRPGLPAIPIVIHGPTPTPGIADTLYGPILQDAQKVRTDGAYAGHGADAAMVARIVAGNPGAIGIVPLAQALALKDQLTILHPPRPTLRSDDPAAQLQADVGTSTKSMANTYGTAIRLFLVSRHSDEGRVPGLRALLEYYHDDVIDNHLEFEQPTFLRG</sequence>
<feature type="domain" description="PBP" evidence="3">
    <location>
        <begin position="19"/>
        <end position="240"/>
    </location>
</feature>
<feature type="chain" id="PRO_5047373560" evidence="2">
    <location>
        <begin position="23"/>
        <end position="305"/>
    </location>
</feature>
<organism evidence="4 5">
    <name type="scientific">Sphingomonas oryzagri</name>
    <dbReference type="NCBI Taxonomy" id="3042314"/>
    <lineage>
        <taxon>Bacteria</taxon>
        <taxon>Pseudomonadati</taxon>
        <taxon>Pseudomonadota</taxon>
        <taxon>Alphaproteobacteria</taxon>
        <taxon>Sphingomonadales</taxon>
        <taxon>Sphingomonadaceae</taxon>
        <taxon>Sphingomonas</taxon>
    </lineage>
</organism>
<accession>A0ABT6N7D3</accession>
<evidence type="ECO:0000256" key="1">
    <source>
        <dbReference type="ARBA" id="ARBA00022729"/>
    </source>
</evidence>
<dbReference type="InterPro" id="IPR024370">
    <property type="entry name" value="PBP_domain"/>
</dbReference>
<gene>
    <name evidence="4" type="ORF">QGN17_20000</name>
</gene>
<dbReference type="InterPro" id="IPR050811">
    <property type="entry name" value="Phosphate_ABC_transporter"/>
</dbReference>
<dbReference type="Proteomes" id="UP001160625">
    <property type="component" value="Unassembled WGS sequence"/>
</dbReference>
<evidence type="ECO:0000313" key="5">
    <source>
        <dbReference type="Proteomes" id="UP001160625"/>
    </source>
</evidence>
<dbReference type="PANTHER" id="PTHR30570">
    <property type="entry name" value="PERIPLASMIC PHOSPHATE BINDING COMPONENT OF PHOSPHATE ABC TRANSPORTER"/>
    <property type="match status" value="1"/>
</dbReference>
<feature type="signal peptide" evidence="2">
    <location>
        <begin position="1"/>
        <end position="22"/>
    </location>
</feature>
<dbReference type="EMBL" id="JARYGZ010000005">
    <property type="protein sequence ID" value="MDH7641027.1"/>
    <property type="molecule type" value="Genomic_DNA"/>
</dbReference>
<keyword evidence="1 2" id="KW-0732">Signal</keyword>
<evidence type="ECO:0000313" key="4">
    <source>
        <dbReference type="EMBL" id="MDH7641027.1"/>
    </source>
</evidence>
<protein>
    <submittedName>
        <fullName evidence="4">Substrate-binding domain-containing protein</fullName>
    </submittedName>
</protein>
<comment type="caution">
    <text evidence="4">The sequence shown here is derived from an EMBL/GenBank/DDBJ whole genome shotgun (WGS) entry which is preliminary data.</text>
</comment>
<keyword evidence="5" id="KW-1185">Reference proteome</keyword>